<protein>
    <submittedName>
        <fullName evidence="6">Uncharacterized protein</fullName>
    </submittedName>
</protein>
<dbReference type="EMBL" id="JAINDJ010000003">
    <property type="protein sequence ID" value="KAG9452259.1"/>
    <property type="molecule type" value="Genomic_DNA"/>
</dbReference>
<name>A0AAV7EV37_ARIFI</name>
<dbReference type="InterPro" id="IPR036908">
    <property type="entry name" value="RlpA-like_sf"/>
</dbReference>
<dbReference type="SUPFAM" id="SSF49590">
    <property type="entry name" value="PHL pollen allergen"/>
    <property type="match status" value="1"/>
</dbReference>
<comment type="similarity">
    <text evidence="3">Belongs to the expansin family.</text>
</comment>
<evidence type="ECO:0000313" key="7">
    <source>
        <dbReference type="Proteomes" id="UP000825729"/>
    </source>
</evidence>
<comment type="subcellular location">
    <subcellularLocation>
        <location evidence="1">Secreted</location>
    </subcellularLocation>
</comment>
<dbReference type="SUPFAM" id="SSF50685">
    <property type="entry name" value="Barwin-like endoglucanases"/>
    <property type="match status" value="1"/>
</dbReference>
<gene>
    <name evidence="6" type="ORF">H6P81_005163</name>
</gene>
<dbReference type="Gene3D" id="2.40.40.10">
    <property type="entry name" value="RlpA-like domain"/>
    <property type="match status" value="1"/>
</dbReference>
<sequence length="264" mass="28059">MAAALVFSSFTTPLVSILVFVSFFEFSAARYALTATGSHWSPAEATWYGSPDGAGSTGGACGYGEAVAAAPFSSMITSGSPSLFMSGKGCGTCYQVKCTGNEACSKKPVRVVVTDSCPGCESPHFDLSGAAFGAMALPGRDQDLRAAGRLQIQYARVACEYPGKTLTFRVDSGSNPSYFSVVVEFEDGDGDLSGLDLREATGEAWRSMIQSWGADWKLDAGSELKPPFSLRLTSAYSDQTLVAKNHILQGQFNKDHEQSYEAQH</sequence>
<dbReference type="PRINTS" id="PR01225">
    <property type="entry name" value="EXPANSNFAMLY"/>
</dbReference>
<feature type="domain" description="Expansin-like EG45" evidence="4">
    <location>
        <begin position="58"/>
        <end position="164"/>
    </location>
</feature>
<dbReference type="PRINTS" id="PR00829">
    <property type="entry name" value="LOLP1ALLERGN"/>
</dbReference>
<dbReference type="Proteomes" id="UP000825729">
    <property type="component" value="Unassembled WGS sequence"/>
</dbReference>
<dbReference type="InterPro" id="IPR007117">
    <property type="entry name" value="Expansin_CBD"/>
</dbReference>
<evidence type="ECO:0000313" key="6">
    <source>
        <dbReference type="EMBL" id="KAG9452259.1"/>
    </source>
</evidence>
<dbReference type="InterPro" id="IPR007118">
    <property type="entry name" value="Expan_Lol_pI"/>
</dbReference>
<feature type="domain" description="Expansin-like CBD" evidence="5">
    <location>
        <begin position="177"/>
        <end position="247"/>
    </location>
</feature>
<dbReference type="CDD" id="cd22275">
    <property type="entry name" value="DPBB_EXPB_N"/>
    <property type="match status" value="1"/>
</dbReference>
<proteinExistence type="inferred from homology"/>
<dbReference type="InterPro" id="IPR005795">
    <property type="entry name" value="LolPI"/>
</dbReference>
<keyword evidence="2" id="KW-0964">Secreted</keyword>
<reference evidence="6 7" key="1">
    <citation type="submission" date="2021-07" db="EMBL/GenBank/DDBJ databases">
        <title>The Aristolochia fimbriata genome: insights into angiosperm evolution, floral development and chemical biosynthesis.</title>
        <authorList>
            <person name="Jiao Y."/>
        </authorList>
    </citation>
    <scope>NUCLEOTIDE SEQUENCE [LARGE SCALE GENOMIC DNA]</scope>
    <source>
        <strain evidence="6">IBCAS-2021</strain>
        <tissue evidence="6">Leaf</tissue>
    </source>
</reference>
<dbReference type="PROSITE" id="PS50843">
    <property type="entry name" value="EXPANSIN_CBD"/>
    <property type="match status" value="1"/>
</dbReference>
<dbReference type="SMART" id="SM00837">
    <property type="entry name" value="DPBB_1"/>
    <property type="match status" value="1"/>
</dbReference>
<evidence type="ECO:0000256" key="1">
    <source>
        <dbReference type="ARBA" id="ARBA00004613"/>
    </source>
</evidence>
<dbReference type="PROSITE" id="PS50842">
    <property type="entry name" value="EXPANSIN_EG45"/>
    <property type="match status" value="1"/>
</dbReference>
<dbReference type="GO" id="GO:0005576">
    <property type="term" value="C:extracellular region"/>
    <property type="evidence" value="ECO:0007669"/>
    <property type="project" value="UniProtKB-SubCell"/>
</dbReference>
<evidence type="ECO:0000259" key="5">
    <source>
        <dbReference type="PROSITE" id="PS50843"/>
    </source>
</evidence>
<dbReference type="Pfam" id="PF03330">
    <property type="entry name" value="DPBB_1"/>
    <property type="match status" value="1"/>
</dbReference>
<dbReference type="PANTHER" id="PTHR31692:SF49">
    <property type="entry name" value="EXPANSIN-B15-LIKE"/>
    <property type="match status" value="1"/>
</dbReference>
<comment type="caution">
    <text evidence="6">The sequence shown here is derived from an EMBL/GenBank/DDBJ whole genome shotgun (WGS) entry which is preliminary data.</text>
</comment>
<keyword evidence="7" id="KW-1185">Reference proteome</keyword>
<dbReference type="InterPro" id="IPR007112">
    <property type="entry name" value="Expansin/allergen_DPBB_dom"/>
</dbReference>
<accession>A0AAV7EV37</accession>
<evidence type="ECO:0000256" key="2">
    <source>
        <dbReference type="ARBA" id="ARBA00022525"/>
    </source>
</evidence>
<dbReference type="InterPro" id="IPR009009">
    <property type="entry name" value="RlpA-like_DPBB"/>
</dbReference>
<dbReference type="Gene3D" id="2.60.40.760">
    <property type="entry name" value="Expansin, cellulose-binding-like domain"/>
    <property type="match status" value="1"/>
</dbReference>
<dbReference type="AlphaFoldDB" id="A0AAV7EV37"/>
<evidence type="ECO:0000259" key="4">
    <source>
        <dbReference type="PROSITE" id="PS50842"/>
    </source>
</evidence>
<dbReference type="PANTHER" id="PTHR31692">
    <property type="entry name" value="EXPANSIN-B3"/>
    <property type="match status" value="1"/>
</dbReference>
<dbReference type="Pfam" id="PF01357">
    <property type="entry name" value="Expansin_C"/>
    <property type="match status" value="1"/>
</dbReference>
<organism evidence="6 7">
    <name type="scientific">Aristolochia fimbriata</name>
    <name type="common">White veined hardy Dutchman's pipe vine</name>
    <dbReference type="NCBI Taxonomy" id="158543"/>
    <lineage>
        <taxon>Eukaryota</taxon>
        <taxon>Viridiplantae</taxon>
        <taxon>Streptophyta</taxon>
        <taxon>Embryophyta</taxon>
        <taxon>Tracheophyta</taxon>
        <taxon>Spermatophyta</taxon>
        <taxon>Magnoliopsida</taxon>
        <taxon>Magnoliidae</taxon>
        <taxon>Piperales</taxon>
        <taxon>Aristolochiaceae</taxon>
        <taxon>Aristolochia</taxon>
    </lineage>
</organism>
<evidence type="ECO:0000256" key="3">
    <source>
        <dbReference type="RuleBase" id="RU003460"/>
    </source>
</evidence>
<dbReference type="InterPro" id="IPR036749">
    <property type="entry name" value="Expansin_CBD_sf"/>
</dbReference>